<dbReference type="AlphaFoldDB" id="A0A853QRR1"/>
<sequence length="75" mass="8598">MTYCKPVLILIVCLVRMLRARVILLTGKASIVTTSIATLFTTNATDFLQFDVNQKLKKKILVILRFTRDLYHAIK</sequence>
<organism evidence="1 2">
    <name type="scientific">Vibrio ordalii FS-238</name>
    <dbReference type="NCBI Taxonomy" id="617133"/>
    <lineage>
        <taxon>Bacteria</taxon>
        <taxon>Pseudomonadati</taxon>
        <taxon>Pseudomonadota</taxon>
        <taxon>Gammaproteobacteria</taxon>
        <taxon>Vibrionales</taxon>
        <taxon>Vibrionaceae</taxon>
        <taxon>Vibrio</taxon>
    </lineage>
</organism>
<evidence type="ECO:0000313" key="1">
    <source>
        <dbReference type="EMBL" id="OEE31466.1"/>
    </source>
</evidence>
<dbReference type="Proteomes" id="UP000094808">
    <property type="component" value="Unassembled WGS sequence"/>
</dbReference>
<protein>
    <submittedName>
        <fullName evidence="1">Uncharacterized protein</fullName>
    </submittedName>
</protein>
<name>A0A853QRR1_9VIBR</name>
<comment type="caution">
    <text evidence="1">The sequence shown here is derived from an EMBL/GenBank/DDBJ whole genome shotgun (WGS) entry which is preliminary data.</text>
</comment>
<proteinExistence type="predicted"/>
<reference evidence="1 2" key="1">
    <citation type="journal article" date="2012" name="Science">
        <title>Ecological populations of bacteria act as socially cohesive units of antibiotic production and resistance.</title>
        <authorList>
            <person name="Cordero O.X."/>
            <person name="Wildschutte H."/>
            <person name="Kirkup B."/>
            <person name="Proehl S."/>
            <person name="Ngo L."/>
            <person name="Hussain F."/>
            <person name="Le Roux F."/>
            <person name="Mincer T."/>
            <person name="Polz M.F."/>
        </authorList>
    </citation>
    <scope>NUCLEOTIDE SEQUENCE [LARGE SCALE GENOMIC DNA]</scope>
    <source>
        <strain evidence="1 2">FS-238</strain>
    </source>
</reference>
<evidence type="ECO:0000313" key="2">
    <source>
        <dbReference type="Proteomes" id="UP000094808"/>
    </source>
</evidence>
<dbReference type="EMBL" id="AJYS02000268">
    <property type="protein sequence ID" value="OEE31466.1"/>
    <property type="molecule type" value="Genomic_DNA"/>
</dbReference>
<gene>
    <name evidence="1" type="ORF">A1QS_11145</name>
</gene>
<accession>A0A853QRR1</accession>
<keyword evidence="2" id="KW-1185">Reference proteome</keyword>